<dbReference type="InterPro" id="IPR036575">
    <property type="entry name" value="TFIIS_cen_dom_sf"/>
</dbReference>
<dbReference type="PROSITE" id="PS51319">
    <property type="entry name" value="TFIIS_N"/>
    <property type="match status" value="1"/>
</dbReference>
<dbReference type="Proteomes" id="UP000287033">
    <property type="component" value="Unassembled WGS sequence"/>
</dbReference>
<keyword evidence="2" id="KW-0863">Zinc-finger</keyword>
<dbReference type="InterPro" id="IPR001222">
    <property type="entry name" value="Znf_TFIIS"/>
</dbReference>
<organism evidence="8 9">
    <name type="scientific">Chiloscyllium punctatum</name>
    <name type="common">Brownbanded bambooshark</name>
    <name type="synonym">Hemiscyllium punctatum</name>
    <dbReference type="NCBI Taxonomy" id="137246"/>
    <lineage>
        <taxon>Eukaryota</taxon>
        <taxon>Metazoa</taxon>
        <taxon>Chordata</taxon>
        <taxon>Craniata</taxon>
        <taxon>Vertebrata</taxon>
        <taxon>Chondrichthyes</taxon>
        <taxon>Elasmobranchii</taxon>
        <taxon>Galeomorphii</taxon>
        <taxon>Galeoidea</taxon>
        <taxon>Orectolobiformes</taxon>
        <taxon>Hemiscylliidae</taxon>
        <taxon>Chiloscyllium</taxon>
    </lineage>
</organism>
<dbReference type="GO" id="GO:0006351">
    <property type="term" value="P:DNA-templated transcription"/>
    <property type="evidence" value="ECO:0007669"/>
    <property type="project" value="InterPro"/>
</dbReference>
<dbReference type="SUPFAM" id="SSF57783">
    <property type="entry name" value="Zinc beta-ribbon"/>
    <property type="match status" value="1"/>
</dbReference>
<keyword evidence="9" id="KW-1185">Reference proteome</keyword>
<dbReference type="SUPFAM" id="SSF47676">
    <property type="entry name" value="Conserved domain common to transcription factors TFIIS, elongin A, CRSP70"/>
    <property type="match status" value="1"/>
</dbReference>
<evidence type="ECO:0008006" key="10">
    <source>
        <dbReference type="Google" id="ProtNLM"/>
    </source>
</evidence>
<dbReference type="Pfam" id="PF08711">
    <property type="entry name" value="Med26"/>
    <property type="match status" value="1"/>
</dbReference>
<dbReference type="AlphaFoldDB" id="A0A401T7Y9"/>
<evidence type="ECO:0000313" key="9">
    <source>
        <dbReference type="Proteomes" id="UP000287033"/>
    </source>
</evidence>
<dbReference type="GO" id="GO:0008270">
    <property type="term" value="F:zinc ion binding"/>
    <property type="evidence" value="ECO:0007669"/>
    <property type="project" value="UniProtKB-KW"/>
</dbReference>
<keyword evidence="1" id="KW-0479">Metal-binding</keyword>
<evidence type="ECO:0000256" key="4">
    <source>
        <dbReference type="PROSITE-ProRule" id="PRU00649"/>
    </source>
</evidence>
<name>A0A401T7Y9_CHIPU</name>
<dbReference type="EMBL" id="BEZZ01018862">
    <property type="protein sequence ID" value="GCC38769.1"/>
    <property type="molecule type" value="Genomic_DNA"/>
</dbReference>
<evidence type="ECO:0000259" key="6">
    <source>
        <dbReference type="PROSITE" id="PS51319"/>
    </source>
</evidence>
<dbReference type="PANTHER" id="PTHR11477">
    <property type="entry name" value="TRANSCRIPTION FACTOR S-II ZINC FINGER DOMAIN-CONTAINING PROTEIN"/>
    <property type="match status" value="1"/>
</dbReference>
<feature type="compositionally biased region" description="Basic and acidic residues" evidence="5">
    <location>
        <begin position="90"/>
        <end position="110"/>
    </location>
</feature>
<protein>
    <recommendedName>
        <fullName evidence="10">Transcription elongation factor A N-terminal and central domain-containing protein</fullName>
    </recommendedName>
</protein>
<gene>
    <name evidence="8" type="ORF">chiPu_0023303</name>
</gene>
<dbReference type="Gene3D" id="1.10.472.30">
    <property type="entry name" value="Transcription elongation factor S-II, central domain"/>
    <property type="match status" value="1"/>
</dbReference>
<dbReference type="InterPro" id="IPR035100">
    <property type="entry name" value="TF_IIS-typ"/>
</dbReference>
<reference evidence="8 9" key="1">
    <citation type="journal article" date="2018" name="Nat. Ecol. Evol.">
        <title>Shark genomes provide insights into elasmobranch evolution and the origin of vertebrates.</title>
        <authorList>
            <person name="Hara Y"/>
            <person name="Yamaguchi K"/>
            <person name="Onimaru K"/>
            <person name="Kadota M"/>
            <person name="Koyanagi M"/>
            <person name="Keeley SD"/>
            <person name="Tatsumi K"/>
            <person name="Tanaka K"/>
            <person name="Motone F"/>
            <person name="Kageyama Y"/>
            <person name="Nozu R"/>
            <person name="Adachi N"/>
            <person name="Nishimura O"/>
            <person name="Nakagawa R"/>
            <person name="Tanegashima C"/>
            <person name="Kiyatake I"/>
            <person name="Matsumoto R"/>
            <person name="Murakumo K"/>
            <person name="Nishida K"/>
            <person name="Terakita A"/>
            <person name="Kuratani S"/>
            <person name="Sato K"/>
            <person name="Hyodo S Kuraku.S."/>
        </authorList>
    </citation>
    <scope>NUCLEOTIDE SEQUENCE [LARGE SCALE GENOMIC DNA]</scope>
</reference>
<evidence type="ECO:0000256" key="1">
    <source>
        <dbReference type="ARBA" id="ARBA00022723"/>
    </source>
</evidence>
<evidence type="ECO:0000256" key="3">
    <source>
        <dbReference type="ARBA" id="ARBA00022833"/>
    </source>
</evidence>
<feature type="domain" description="TFIIS N-terminal" evidence="6">
    <location>
        <begin position="8"/>
        <end position="84"/>
    </location>
</feature>
<feature type="compositionally biased region" description="Polar residues" evidence="5">
    <location>
        <begin position="133"/>
        <end position="149"/>
    </location>
</feature>
<dbReference type="Pfam" id="PF07500">
    <property type="entry name" value="TFIIS_M"/>
    <property type="match status" value="1"/>
</dbReference>
<dbReference type="SUPFAM" id="SSF46942">
    <property type="entry name" value="Elongation factor TFIIS domain 2"/>
    <property type="match status" value="1"/>
</dbReference>
<evidence type="ECO:0000259" key="7">
    <source>
        <dbReference type="PROSITE" id="PS51321"/>
    </source>
</evidence>
<dbReference type="STRING" id="137246.A0A401T7Y9"/>
<dbReference type="OrthoDB" id="44867at2759"/>
<dbReference type="OMA" id="GAVEMIM"/>
<dbReference type="InterPro" id="IPR003618">
    <property type="entry name" value="TFIIS_cen_dom"/>
</dbReference>
<dbReference type="Gene3D" id="1.20.930.10">
    <property type="entry name" value="Conserved domain common to transcription factors TFIIS, elongin A, CRSP70"/>
    <property type="match status" value="1"/>
</dbReference>
<feature type="domain" description="TFIIS central" evidence="7">
    <location>
        <begin position="188"/>
        <end position="305"/>
    </location>
</feature>
<comment type="subcellular location">
    <subcellularLocation>
        <location evidence="4">Nucleus</location>
    </subcellularLocation>
</comment>
<dbReference type="PIRSF" id="PIRSF006704">
    <property type="entry name" value="TF_IIS"/>
    <property type="match status" value="1"/>
</dbReference>
<sequence>MTMNNLKDVIHRAQQIDKLISGNSIQEIKLLLHGFEGIPVTSEILQNTDLIRAVYRVLKTCSDADSRKKARTLLSAWKKLYRSSGFQEKCPEDRHCASSKEKSEKTDKINEGTLKSELGATDSVSGKPEQQSEDNQVMTGTELSQSHPTTEMLPETHNEKQFSSGPDSVVISCSAAPIKQPTFIIQAVRAKCIELLFQALVGSETADARVVEMWQSIANKVEQFIYTLHMNNDKRYKACIRSRIANLKNPQNPHLRQKILSGEVTPQMFAEMSVMDMASDELKQLRASYTSSGVQEHQLPHGLEGTKTNKIRCKRCEKFNCTVTAIARGTLFLPGWVCNRNSDEQMMTFVICNECGEKWYNSGWISV</sequence>
<accession>A0A401T7Y9</accession>
<dbReference type="PANTHER" id="PTHR11477:SF7">
    <property type="entry name" value="TRANSCRIPTION ELONGATION FACTOR A N-TERMINAL AND CENTRAL DOMAIN-CONTAINING PROTEIN"/>
    <property type="match status" value="1"/>
</dbReference>
<dbReference type="InterPro" id="IPR035441">
    <property type="entry name" value="TFIIS/LEDGF_dom_sf"/>
</dbReference>
<dbReference type="PROSITE" id="PS51321">
    <property type="entry name" value="TFIIS_CENTRAL"/>
    <property type="match status" value="1"/>
</dbReference>
<keyword evidence="3" id="KW-0862">Zinc</keyword>
<proteinExistence type="predicted"/>
<dbReference type="GO" id="GO:0005634">
    <property type="term" value="C:nucleus"/>
    <property type="evidence" value="ECO:0007669"/>
    <property type="project" value="UniProtKB-SubCell"/>
</dbReference>
<evidence type="ECO:0000256" key="5">
    <source>
        <dbReference type="SAM" id="MobiDB-lite"/>
    </source>
</evidence>
<dbReference type="Gene3D" id="2.20.25.10">
    <property type="match status" value="1"/>
</dbReference>
<dbReference type="GO" id="GO:0003676">
    <property type="term" value="F:nucleic acid binding"/>
    <property type="evidence" value="ECO:0007669"/>
    <property type="project" value="InterPro"/>
</dbReference>
<comment type="caution">
    <text evidence="8">The sequence shown here is derived from an EMBL/GenBank/DDBJ whole genome shotgun (WGS) entry which is preliminary data.</text>
</comment>
<keyword evidence="4" id="KW-0539">Nucleus</keyword>
<dbReference type="SMART" id="SM00510">
    <property type="entry name" value="TFS2M"/>
    <property type="match status" value="1"/>
</dbReference>
<dbReference type="Pfam" id="PF01096">
    <property type="entry name" value="Zn_ribbon_TFIIS"/>
    <property type="match status" value="1"/>
</dbReference>
<evidence type="ECO:0000313" key="8">
    <source>
        <dbReference type="EMBL" id="GCC38769.1"/>
    </source>
</evidence>
<evidence type="ECO:0000256" key="2">
    <source>
        <dbReference type="ARBA" id="ARBA00022771"/>
    </source>
</evidence>
<dbReference type="InterPro" id="IPR017923">
    <property type="entry name" value="TFIIS_N"/>
</dbReference>
<feature type="region of interest" description="Disordered" evidence="5">
    <location>
        <begin position="90"/>
        <end position="161"/>
    </location>
</feature>